<dbReference type="Gene3D" id="1.10.238.10">
    <property type="entry name" value="EF-hand"/>
    <property type="match status" value="1"/>
</dbReference>
<dbReference type="CDD" id="cd22968">
    <property type="entry name" value="DD_EFCAB5"/>
    <property type="match status" value="1"/>
</dbReference>
<dbReference type="GO" id="GO:0005509">
    <property type="term" value="F:calcium ion binding"/>
    <property type="evidence" value="ECO:0007669"/>
    <property type="project" value="InterPro"/>
</dbReference>
<reference evidence="5" key="1">
    <citation type="submission" date="2022-03" db="EMBL/GenBank/DDBJ databases">
        <authorList>
            <person name="Martin C."/>
        </authorList>
    </citation>
    <scope>NUCLEOTIDE SEQUENCE</scope>
</reference>
<feature type="compositionally biased region" description="Basic and acidic residues" evidence="3">
    <location>
        <begin position="463"/>
        <end position="521"/>
    </location>
</feature>
<accession>A0A8S4Q2X9</accession>
<keyword evidence="6" id="KW-1185">Reference proteome</keyword>
<feature type="region of interest" description="Disordered" evidence="3">
    <location>
        <begin position="393"/>
        <end position="661"/>
    </location>
</feature>
<dbReference type="OrthoDB" id="199400at2759"/>
<evidence type="ECO:0000256" key="3">
    <source>
        <dbReference type="SAM" id="MobiDB-lite"/>
    </source>
</evidence>
<dbReference type="PROSITE" id="PS50222">
    <property type="entry name" value="EF_HAND_2"/>
    <property type="match status" value="1"/>
</dbReference>
<dbReference type="PANTHER" id="PTHR46788">
    <property type="entry name" value="EF-HAND CALCIUM-BINDING DOMAIN-CONTAINING PROTEIN 5"/>
    <property type="match status" value="1"/>
</dbReference>
<protein>
    <recommendedName>
        <fullName evidence="4">EF-hand domain-containing protein</fullName>
    </recommendedName>
</protein>
<dbReference type="InterPro" id="IPR018247">
    <property type="entry name" value="EF_Hand_1_Ca_BS"/>
</dbReference>
<evidence type="ECO:0000259" key="4">
    <source>
        <dbReference type="PROSITE" id="PS50222"/>
    </source>
</evidence>
<name>A0A8S4Q2X9_OWEFU</name>
<dbReference type="PANTHER" id="PTHR46788:SF1">
    <property type="entry name" value="EF-HAND CALCIUM-BINDING DOMAIN-CONTAINING PROTEIN 5"/>
    <property type="match status" value="1"/>
</dbReference>
<evidence type="ECO:0000256" key="2">
    <source>
        <dbReference type="SAM" id="Coils"/>
    </source>
</evidence>
<feature type="compositionally biased region" description="Basic and acidic residues" evidence="3">
    <location>
        <begin position="558"/>
        <end position="571"/>
    </location>
</feature>
<feature type="compositionally biased region" description="Basic and acidic residues" evidence="3">
    <location>
        <begin position="587"/>
        <end position="617"/>
    </location>
</feature>
<dbReference type="SUPFAM" id="SSF55781">
    <property type="entry name" value="GAF domain-like"/>
    <property type="match status" value="1"/>
</dbReference>
<sequence>MESTGTCFSPPPTPPVGGRTITMSPTKGRQGLETPLTPGDRLSPAADYLRPIVKSAVRRWQRHHEQLQMKKLVDKRGVKKEKSMAIKQSAKEVARRIPMEILAEEWMSSNNATVETRALLVDKVLPTLILGLEKLLLEVDKKKLADTEEPNANFNPINYLAQYLLRNNPRYSNFSEASPYIRGLREIADQLKQQLFSLEDNKLARIKAEAKKRREEREAAELARQRERERRSNSLNDQFMEWGVGKDGRVELALLQNALMSFMEIVEHYPEELRSAANLSHTLEPTDDSGKTMGLREFALYLGQFIQDMPPEIFDTFVQHLSKCALVYRSQVERGQRRVILTNLFVACDNSGIGILDRHRVLALFENFYERAGAKTSVGLRNPRKWPVVEVDETESDYDDDEQKPKLIDNNVDVTEESKEKEKEKTDVDKPTEAKDEPVESKVQFGADVTIEISNVEPESADTEGKEEVKNAEVKSDDQIESKEEATESKDSPAESTDDAPKEEIKEDNQSETKEEVKGEAQTEAQSSDQSETKDQTEVKPEDQSQSKDDNQSNEETESVKSKQEKDKEVVGDTPSEQQNNEAADSPTEKDEKPAETETKEEDKVEDATKDIEKTKEEEDIAGELEDKGDLPLPKTPGKVDEPPRTQQTGRTSVSFAEGTTFEKERALLSTMESTRSQSQASAFDESSLNTSQFVQLTETFLGDLPEMESFNKLVQYVRNGYVETDEEKLLRLREARKEALAQKRKALLNSLFEMWDNDGSGLLEFDEVQIVMEKYKDGMELDAINKAKKKLRGRKGKSYDSRLTKREFRDYIEMVASEIPEEDSIDYLVEFLMSCVEKTYAERIRGDARKKWLKQIINAAETGGASMDSVYRAVFQSLYKDAETHGGGKKISANISILENNDVNPNRGPTLLRYVAVTPDDADILLGKCLYRDMKGVSFASVDSGKPIHVPRVSNHGGIHFWNHTRPAEEIDGSLLVVPLKDDHKRVFGLLGLDTLNDPQQKSIFITHEIQFFQGITKAFSIAYHYVDIRRKILRICESAVSWIIRRSPSVRNITIYMVEPDTKNKDYVLRRMMMSDEKGVAKLMENPPRLERKDNLFRDYLFKCVDNSETVMADAYGERHMAFPLRDSEGHALVSVDISIGDLKKLPAVENKEVLRMLKLLTQAYGELSKEAVKGEKNVVLEAERNEDNRVEILFDRLMLMDLRGNVAKLDARAYAELKSYKDPPKIVHNILKAVLAVFYSEKAESGDLDDWAKTKVYVTVDLSRKIMAYDPTTEDDRSVNVDKINEYLDEVPHNAVAKHGSIPAQYLYNWVFVCASLIEHTRKMADSKHAAALEVTNDQPKEINANQEANKEMMMIETEES</sequence>
<dbReference type="Gene3D" id="1.20.920.20">
    <property type="match status" value="1"/>
</dbReference>
<dbReference type="PROSITE" id="PS00018">
    <property type="entry name" value="EF_HAND_1"/>
    <property type="match status" value="1"/>
</dbReference>
<evidence type="ECO:0000313" key="5">
    <source>
        <dbReference type="EMBL" id="CAH1801130.1"/>
    </source>
</evidence>
<dbReference type="EMBL" id="CAIIXF020000012">
    <property type="protein sequence ID" value="CAH1801130.1"/>
    <property type="molecule type" value="Genomic_DNA"/>
</dbReference>
<feature type="region of interest" description="Disordered" evidence="3">
    <location>
        <begin position="1"/>
        <end position="41"/>
    </location>
</feature>
<proteinExistence type="predicted"/>
<comment type="caution">
    <text evidence="5">The sequence shown here is derived from an EMBL/GenBank/DDBJ whole genome shotgun (WGS) entry which is preliminary data.</text>
</comment>
<evidence type="ECO:0000256" key="1">
    <source>
        <dbReference type="ARBA" id="ARBA00022837"/>
    </source>
</evidence>
<keyword evidence="2" id="KW-0175">Coiled coil</keyword>
<gene>
    <name evidence="5" type="ORF">OFUS_LOCUS24948</name>
</gene>
<organism evidence="5 6">
    <name type="scientific">Owenia fusiformis</name>
    <name type="common">Polychaete worm</name>
    <dbReference type="NCBI Taxonomy" id="6347"/>
    <lineage>
        <taxon>Eukaryota</taxon>
        <taxon>Metazoa</taxon>
        <taxon>Spiralia</taxon>
        <taxon>Lophotrochozoa</taxon>
        <taxon>Annelida</taxon>
        <taxon>Polychaeta</taxon>
        <taxon>Sedentaria</taxon>
        <taxon>Canalipalpata</taxon>
        <taxon>Sabellida</taxon>
        <taxon>Oweniida</taxon>
        <taxon>Oweniidae</taxon>
        <taxon>Owenia</taxon>
    </lineage>
</organism>
<keyword evidence="1" id="KW-0106">Calcium</keyword>
<dbReference type="SUPFAM" id="SSF47473">
    <property type="entry name" value="EF-hand"/>
    <property type="match status" value="1"/>
</dbReference>
<feature type="domain" description="EF-hand" evidence="4">
    <location>
        <begin position="744"/>
        <end position="779"/>
    </location>
</feature>
<feature type="coiled-coil region" evidence="2">
    <location>
        <begin position="181"/>
        <end position="232"/>
    </location>
</feature>
<feature type="compositionally biased region" description="Polar residues" evidence="3">
    <location>
        <begin position="645"/>
        <end position="655"/>
    </location>
</feature>
<dbReference type="Proteomes" id="UP000749559">
    <property type="component" value="Unassembled WGS sequence"/>
</dbReference>
<dbReference type="InterPro" id="IPR002048">
    <property type="entry name" value="EF_hand_dom"/>
</dbReference>
<dbReference type="InterPro" id="IPR011992">
    <property type="entry name" value="EF-hand-dom_pair"/>
</dbReference>
<evidence type="ECO:0000313" key="6">
    <source>
        <dbReference type="Proteomes" id="UP000749559"/>
    </source>
</evidence>
<feature type="compositionally biased region" description="Basic and acidic residues" evidence="3">
    <location>
        <begin position="416"/>
        <end position="440"/>
    </location>
</feature>
<feature type="compositionally biased region" description="Acidic residues" evidence="3">
    <location>
        <begin position="393"/>
        <end position="402"/>
    </location>
</feature>
<feature type="compositionally biased region" description="Basic and acidic residues" evidence="3">
    <location>
        <begin position="531"/>
        <end position="551"/>
    </location>
</feature>